<evidence type="ECO:0000259" key="2">
    <source>
        <dbReference type="Pfam" id="PF19493"/>
    </source>
</evidence>
<protein>
    <recommendedName>
        <fullName evidence="2">Trypsin-co-occurring domain-containing protein</fullName>
    </recommendedName>
</protein>
<keyword evidence="4" id="KW-1185">Reference proteome</keyword>
<dbReference type="InterPro" id="IPR045794">
    <property type="entry name" value="Trypco1"/>
</dbReference>
<dbReference type="Proteomes" id="UP001501115">
    <property type="component" value="Unassembled WGS sequence"/>
</dbReference>
<sequence>MFTLRGQRGRWAGGTPAVGRASSEGGGMAYLVELPVAVVGGPPEVVKVQIEQAGDGLVQVARPGQVVARATRSLGDMLAGVRPVAQNFVEGFRGMVDAPDEIGVEFGVSLSAEADVVISSTAAQANFKVTLTWHRSSADAPDSTASLPPSEPAQ</sequence>
<accession>A0ABP8HI72</accession>
<evidence type="ECO:0000313" key="3">
    <source>
        <dbReference type="EMBL" id="GAA4339675.1"/>
    </source>
</evidence>
<evidence type="ECO:0000256" key="1">
    <source>
        <dbReference type="SAM" id="MobiDB-lite"/>
    </source>
</evidence>
<organism evidence="3 4">
    <name type="scientific">Streptomyces venetus</name>
    <dbReference type="NCBI Taxonomy" id="1701086"/>
    <lineage>
        <taxon>Bacteria</taxon>
        <taxon>Bacillati</taxon>
        <taxon>Actinomycetota</taxon>
        <taxon>Actinomycetes</taxon>
        <taxon>Kitasatosporales</taxon>
        <taxon>Streptomycetaceae</taxon>
        <taxon>Streptomyces</taxon>
    </lineage>
</organism>
<evidence type="ECO:0000313" key="4">
    <source>
        <dbReference type="Proteomes" id="UP001501115"/>
    </source>
</evidence>
<feature type="region of interest" description="Disordered" evidence="1">
    <location>
        <begin position="1"/>
        <end position="21"/>
    </location>
</feature>
<gene>
    <name evidence="3" type="ORF">GCM10023086_74840</name>
</gene>
<reference evidence="4" key="1">
    <citation type="journal article" date="2019" name="Int. J. Syst. Evol. Microbiol.">
        <title>The Global Catalogue of Microorganisms (GCM) 10K type strain sequencing project: providing services to taxonomists for standard genome sequencing and annotation.</title>
        <authorList>
            <consortium name="The Broad Institute Genomics Platform"/>
            <consortium name="The Broad Institute Genome Sequencing Center for Infectious Disease"/>
            <person name="Wu L."/>
            <person name="Ma J."/>
        </authorList>
    </citation>
    <scope>NUCLEOTIDE SEQUENCE [LARGE SCALE GENOMIC DNA]</scope>
    <source>
        <strain evidence="4">JCM 31290</strain>
    </source>
</reference>
<name>A0ABP8HI72_9ACTN</name>
<dbReference type="Pfam" id="PF19493">
    <property type="entry name" value="Trypco1"/>
    <property type="match status" value="1"/>
</dbReference>
<dbReference type="NCBIfam" id="NF041216">
    <property type="entry name" value="CU044_2847_fam"/>
    <property type="match status" value="1"/>
</dbReference>
<feature type="domain" description="Trypsin-co-occurring" evidence="2">
    <location>
        <begin position="45"/>
        <end position="135"/>
    </location>
</feature>
<proteinExistence type="predicted"/>
<comment type="caution">
    <text evidence="3">The sequence shown here is derived from an EMBL/GenBank/DDBJ whole genome shotgun (WGS) entry which is preliminary data.</text>
</comment>
<dbReference type="EMBL" id="BAABET010000017">
    <property type="protein sequence ID" value="GAA4339675.1"/>
    <property type="molecule type" value="Genomic_DNA"/>
</dbReference>